<dbReference type="SUPFAM" id="SSF53098">
    <property type="entry name" value="Ribonuclease H-like"/>
    <property type="match status" value="1"/>
</dbReference>
<dbReference type="AlphaFoldDB" id="A0A8S1AC07"/>
<evidence type="ECO:0000313" key="3">
    <source>
        <dbReference type="Proteomes" id="UP000494106"/>
    </source>
</evidence>
<gene>
    <name evidence="2" type="ORF">APLA_LOCUS9050</name>
</gene>
<evidence type="ECO:0000259" key="1">
    <source>
        <dbReference type="Pfam" id="PF14291"/>
    </source>
</evidence>
<dbReference type="Pfam" id="PF14291">
    <property type="entry name" value="DUF4371"/>
    <property type="match status" value="1"/>
</dbReference>
<reference evidence="2 3" key="1">
    <citation type="submission" date="2020-04" db="EMBL/GenBank/DDBJ databases">
        <authorList>
            <person name="Wallbank WR R."/>
            <person name="Pardo Diaz C."/>
            <person name="Kozak K."/>
            <person name="Martin S."/>
            <person name="Jiggins C."/>
            <person name="Moest M."/>
            <person name="Warren A I."/>
            <person name="Byers J.R.P. K."/>
            <person name="Montejo-Kovacevich G."/>
            <person name="Yen C E."/>
        </authorList>
    </citation>
    <scope>NUCLEOTIDE SEQUENCE [LARGE SCALE GENOMIC DNA]</scope>
</reference>
<comment type="caution">
    <text evidence="2">The sequence shown here is derived from an EMBL/GenBank/DDBJ whole genome shotgun (WGS) entry which is preliminary data.</text>
</comment>
<evidence type="ECO:0000313" key="2">
    <source>
        <dbReference type="EMBL" id="CAB3242520.1"/>
    </source>
</evidence>
<dbReference type="PANTHER" id="PTHR45749:SF23">
    <property type="entry name" value="ZINC FINGER MYM-TYPE PROTEIN 1-LIKE"/>
    <property type="match status" value="1"/>
</dbReference>
<organism evidence="2 3">
    <name type="scientific">Arctia plantaginis</name>
    <name type="common">Wood tiger moth</name>
    <name type="synonym">Phalaena plantaginis</name>
    <dbReference type="NCBI Taxonomy" id="874455"/>
    <lineage>
        <taxon>Eukaryota</taxon>
        <taxon>Metazoa</taxon>
        <taxon>Ecdysozoa</taxon>
        <taxon>Arthropoda</taxon>
        <taxon>Hexapoda</taxon>
        <taxon>Insecta</taxon>
        <taxon>Pterygota</taxon>
        <taxon>Neoptera</taxon>
        <taxon>Endopterygota</taxon>
        <taxon>Lepidoptera</taxon>
        <taxon>Glossata</taxon>
        <taxon>Ditrysia</taxon>
        <taxon>Noctuoidea</taxon>
        <taxon>Erebidae</taxon>
        <taxon>Arctiinae</taxon>
        <taxon>Arctia</taxon>
    </lineage>
</organism>
<dbReference type="EMBL" id="CADEBC010000514">
    <property type="protein sequence ID" value="CAB3242520.1"/>
    <property type="molecule type" value="Genomic_DNA"/>
</dbReference>
<dbReference type="OrthoDB" id="10063284at2759"/>
<dbReference type="InterPro" id="IPR012337">
    <property type="entry name" value="RNaseH-like_sf"/>
</dbReference>
<feature type="domain" description="DUF4371" evidence="1">
    <location>
        <begin position="14"/>
        <end position="212"/>
    </location>
</feature>
<sequence length="359" mass="40722">MLTLKQRTDNYNKNRIDHDLVIQTETEISYWRNVLRRVVGATKALSSRGLPFRGSDEKFGSPNNGNFLMLIEFLASFDPFLEEHIRKFSNKGSGSRSYLSKTIYEEFIQLLAQKVSSIIVQELKSAKYYITIIVNSTPDISHVDQLSFVLRYVKKDGTPVECCLMFIKNSGHKAEDLLVAVLSALEFFDINLADCRSQSYDNANNVSGIFSGLQARIHEINDLAEHAPCAAHSMNLVGVHAVECTPEAALFFHTVQALYNFFTASTHRWAVLQSHTEKKITLKSLSATRWSAPYEAVQVLNQYFNEIIETLIILEEDTEQNAITRQEDKEIRIQLEQLETAFGSKSSRCRISFASNLMS</sequence>
<name>A0A8S1AC07_ARCPL</name>
<dbReference type="PANTHER" id="PTHR45749">
    <property type="match status" value="1"/>
</dbReference>
<protein>
    <recommendedName>
        <fullName evidence="1">DUF4371 domain-containing protein</fullName>
    </recommendedName>
</protein>
<dbReference type="InterPro" id="IPR025398">
    <property type="entry name" value="DUF4371"/>
</dbReference>
<proteinExistence type="predicted"/>
<keyword evidence="3" id="KW-1185">Reference proteome</keyword>
<accession>A0A8S1AC07</accession>
<dbReference type="Proteomes" id="UP000494106">
    <property type="component" value="Unassembled WGS sequence"/>
</dbReference>